<comment type="caution">
    <text evidence="2">The sequence shown here is derived from an EMBL/GenBank/DDBJ whole genome shotgun (WGS) entry which is preliminary data.</text>
</comment>
<dbReference type="AlphaFoldDB" id="A0A841FYI6"/>
<evidence type="ECO:0000313" key="3">
    <source>
        <dbReference type="Proteomes" id="UP000548476"/>
    </source>
</evidence>
<sequence length="59" mass="6367">MATSPWRKSKRSQTGGQCVQIRTDATLSHVEVADTKHGLGSSLKVTPGTWVGFIQGLKQ</sequence>
<proteinExistence type="predicted"/>
<gene>
    <name evidence="2" type="ORF">HNR73_006468</name>
</gene>
<organism evidence="2 3">
    <name type="scientific">Phytomonospora endophytica</name>
    <dbReference type="NCBI Taxonomy" id="714109"/>
    <lineage>
        <taxon>Bacteria</taxon>
        <taxon>Bacillati</taxon>
        <taxon>Actinomycetota</taxon>
        <taxon>Actinomycetes</taxon>
        <taxon>Micromonosporales</taxon>
        <taxon>Micromonosporaceae</taxon>
        <taxon>Phytomonospora</taxon>
    </lineage>
</organism>
<dbReference type="InterPro" id="IPR007278">
    <property type="entry name" value="DUF397"/>
</dbReference>
<dbReference type="Proteomes" id="UP000548476">
    <property type="component" value="Unassembled WGS sequence"/>
</dbReference>
<keyword evidence="3" id="KW-1185">Reference proteome</keyword>
<feature type="domain" description="DUF397" evidence="1">
    <location>
        <begin position="6"/>
        <end position="58"/>
    </location>
</feature>
<dbReference type="RefSeq" id="WP_184791368.1">
    <property type="nucleotide sequence ID" value="NZ_BONT01000069.1"/>
</dbReference>
<reference evidence="2 3" key="1">
    <citation type="submission" date="2020-08" db="EMBL/GenBank/DDBJ databases">
        <title>Genomic Encyclopedia of Type Strains, Phase IV (KMG-IV): sequencing the most valuable type-strain genomes for metagenomic binning, comparative biology and taxonomic classification.</title>
        <authorList>
            <person name="Goeker M."/>
        </authorList>
    </citation>
    <scope>NUCLEOTIDE SEQUENCE [LARGE SCALE GENOMIC DNA]</scope>
    <source>
        <strain evidence="2 3">YIM 65646</strain>
    </source>
</reference>
<evidence type="ECO:0000259" key="1">
    <source>
        <dbReference type="Pfam" id="PF04149"/>
    </source>
</evidence>
<evidence type="ECO:0000313" key="2">
    <source>
        <dbReference type="EMBL" id="MBB6038582.1"/>
    </source>
</evidence>
<dbReference type="EMBL" id="JACHGT010000017">
    <property type="protein sequence ID" value="MBB6038582.1"/>
    <property type="molecule type" value="Genomic_DNA"/>
</dbReference>
<protein>
    <recommendedName>
        <fullName evidence="1">DUF397 domain-containing protein</fullName>
    </recommendedName>
</protein>
<dbReference type="Pfam" id="PF04149">
    <property type="entry name" value="DUF397"/>
    <property type="match status" value="1"/>
</dbReference>
<name>A0A841FYI6_9ACTN</name>
<accession>A0A841FYI6</accession>